<proteinExistence type="predicted"/>
<dbReference type="EMBL" id="EQ974736">
    <property type="protein sequence ID" value="EEF28227.1"/>
    <property type="molecule type" value="Genomic_DNA"/>
</dbReference>
<evidence type="ECO:0000313" key="2">
    <source>
        <dbReference type="EMBL" id="EEF28227.1"/>
    </source>
</evidence>
<protein>
    <submittedName>
        <fullName evidence="2">Chaperone protein DNAj, putative</fullName>
    </submittedName>
</protein>
<dbReference type="PANTHER" id="PTHR45090">
    <property type="entry name" value="CHAPERONE PROTEIN DNAJ 20 CHLOROPLASTIC"/>
    <property type="match status" value="1"/>
</dbReference>
<dbReference type="Gene3D" id="1.10.287.110">
    <property type="entry name" value="DnaJ domain"/>
    <property type="match status" value="1"/>
</dbReference>
<feature type="domain" description="J" evidence="1">
    <location>
        <begin position="47"/>
        <end position="117"/>
    </location>
</feature>
<evidence type="ECO:0000259" key="1">
    <source>
        <dbReference type="PROSITE" id="PS50076"/>
    </source>
</evidence>
<dbReference type="GO" id="GO:0009507">
    <property type="term" value="C:chloroplast"/>
    <property type="evidence" value="ECO:0000318"/>
    <property type="project" value="GO_Central"/>
</dbReference>
<name>B9T7D6_RICCO</name>
<dbReference type="Proteomes" id="UP000008311">
    <property type="component" value="Unassembled WGS sequence"/>
</dbReference>
<dbReference type="PANTHER" id="PTHR45090:SF8">
    <property type="entry name" value="J DOMAIN-CONTAINING PROTEIN"/>
    <property type="match status" value="1"/>
</dbReference>
<gene>
    <name evidence="2" type="ORF">RCOM_0443440</name>
</gene>
<sequence length="173" mass="20186">MAITLTSSKHFLSLPNPSKHHQHQHQIPHKLISCKATSTIIINNDTNLYKVLSLNPKESSLEEIKKAYRNMALRYHPDVCHGHSMTKEESTEMFLQVQKAYKTLSDPVLREEYDNGLLMGMTRGFRASRNDSLATRNRWRDQLVELKIRSKNRMAQREGSWASRMRTQKHNKD</sequence>
<dbReference type="PROSITE" id="PS50076">
    <property type="entry name" value="DNAJ_2"/>
    <property type="match status" value="1"/>
</dbReference>
<dbReference type="STRING" id="3988.B9T7D6"/>
<dbReference type="AlphaFoldDB" id="B9T7D6"/>
<dbReference type="CDD" id="cd06257">
    <property type="entry name" value="DnaJ"/>
    <property type="match status" value="1"/>
</dbReference>
<evidence type="ECO:0000313" key="3">
    <source>
        <dbReference type="Proteomes" id="UP000008311"/>
    </source>
</evidence>
<accession>B9T7D6</accession>
<dbReference type="InParanoid" id="B9T7D6"/>
<dbReference type="SUPFAM" id="SSF46565">
    <property type="entry name" value="Chaperone J-domain"/>
    <property type="match status" value="1"/>
</dbReference>
<keyword evidence="3" id="KW-1185">Reference proteome</keyword>
<dbReference type="PRINTS" id="PR00625">
    <property type="entry name" value="JDOMAIN"/>
</dbReference>
<dbReference type="SMART" id="SM00271">
    <property type="entry name" value="DnaJ"/>
    <property type="match status" value="1"/>
</dbReference>
<dbReference type="InterPro" id="IPR036869">
    <property type="entry name" value="J_dom_sf"/>
</dbReference>
<dbReference type="InterPro" id="IPR053232">
    <property type="entry name" value="DnaJ_C/III_chloroplastic"/>
</dbReference>
<dbReference type="InterPro" id="IPR001623">
    <property type="entry name" value="DnaJ_domain"/>
</dbReference>
<reference evidence="3" key="1">
    <citation type="journal article" date="2010" name="Nat. Biotechnol.">
        <title>Draft genome sequence of the oilseed species Ricinus communis.</title>
        <authorList>
            <person name="Chan A.P."/>
            <person name="Crabtree J."/>
            <person name="Zhao Q."/>
            <person name="Lorenzi H."/>
            <person name="Orvis J."/>
            <person name="Puiu D."/>
            <person name="Melake-Berhan A."/>
            <person name="Jones K.M."/>
            <person name="Redman J."/>
            <person name="Chen G."/>
            <person name="Cahoon E.B."/>
            <person name="Gedil M."/>
            <person name="Stanke M."/>
            <person name="Haas B.J."/>
            <person name="Wortman J.R."/>
            <person name="Fraser-Liggett C.M."/>
            <person name="Ravel J."/>
            <person name="Rabinowicz P.D."/>
        </authorList>
    </citation>
    <scope>NUCLEOTIDE SEQUENCE [LARGE SCALE GENOMIC DNA]</scope>
    <source>
        <strain evidence="3">cv. Hale</strain>
    </source>
</reference>
<dbReference type="eggNOG" id="KOG0712">
    <property type="taxonomic scope" value="Eukaryota"/>
</dbReference>
<dbReference type="Pfam" id="PF00226">
    <property type="entry name" value="DnaJ"/>
    <property type="match status" value="1"/>
</dbReference>
<organism evidence="2 3">
    <name type="scientific">Ricinus communis</name>
    <name type="common">Castor bean</name>
    <dbReference type="NCBI Taxonomy" id="3988"/>
    <lineage>
        <taxon>Eukaryota</taxon>
        <taxon>Viridiplantae</taxon>
        <taxon>Streptophyta</taxon>
        <taxon>Embryophyta</taxon>
        <taxon>Tracheophyta</taxon>
        <taxon>Spermatophyta</taxon>
        <taxon>Magnoliopsida</taxon>
        <taxon>eudicotyledons</taxon>
        <taxon>Gunneridae</taxon>
        <taxon>Pentapetalae</taxon>
        <taxon>rosids</taxon>
        <taxon>fabids</taxon>
        <taxon>Malpighiales</taxon>
        <taxon>Euphorbiaceae</taxon>
        <taxon>Acalyphoideae</taxon>
        <taxon>Acalypheae</taxon>
        <taxon>Ricinus</taxon>
    </lineage>
</organism>